<name>A0ABS6QL63_9PSED</name>
<keyword evidence="3" id="KW-1185">Reference proteome</keyword>
<dbReference type="Proteomes" id="UP001049200">
    <property type="component" value="Unassembled WGS sequence"/>
</dbReference>
<comment type="caution">
    <text evidence="2">The sequence shown here is derived from an EMBL/GenBank/DDBJ whole genome shotgun (WGS) entry which is preliminary data.</text>
</comment>
<evidence type="ECO:0000256" key="1">
    <source>
        <dbReference type="SAM" id="MobiDB-lite"/>
    </source>
</evidence>
<feature type="region of interest" description="Disordered" evidence="1">
    <location>
        <begin position="1"/>
        <end position="58"/>
    </location>
</feature>
<accession>A0ABS6QL63</accession>
<reference evidence="2" key="1">
    <citation type="submission" date="2021-06" db="EMBL/GenBank/DDBJ databases">
        <title>Updating the genus Pseudomonas: Description of 43 new species and partition of the Pseudomonas putida group.</title>
        <authorList>
            <person name="Girard L."/>
            <person name="Lood C."/>
            <person name="Vandamme P."/>
            <person name="Rokni-Zadeh H."/>
            <person name="Van Noort V."/>
            <person name="Hofte M."/>
            <person name="Lavigne R."/>
            <person name="De Mot R."/>
        </authorList>
    </citation>
    <scope>NUCLEOTIDE SEQUENCE</scope>
    <source>
        <strain evidence="2">SWRI74</strain>
    </source>
</reference>
<protein>
    <recommendedName>
        <fullName evidence="4">Scaffolding protein</fullName>
    </recommendedName>
</protein>
<evidence type="ECO:0000313" key="3">
    <source>
        <dbReference type="Proteomes" id="UP001049200"/>
    </source>
</evidence>
<gene>
    <name evidence="2" type="ORF">KVG88_06350</name>
</gene>
<organism evidence="2 3">
    <name type="scientific">Pseudomonas azerbaijanoccidentalis</name>
    <dbReference type="NCBI Taxonomy" id="2842347"/>
    <lineage>
        <taxon>Bacteria</taxon>
        <taxon>Pseudomonadati</taxon>
        <taxon>Pseudomonadota</taxon>
        <taxon>Gammaproteobacteria</taxon>
        <taxon>Pseudomonadales</taxon>
        <taxon>Pseudomonadaceae</taxon>
        <taxon>Pseudomonas</taxon>
    </lineage>
</organism>
<evidence type="ECO:0008006" key="4">
    <source>
        <dbReference type="Google" id="ProtNLM"/>
    </source>
</evidence>
<sequence length="289" mass="32695">MDTNQESGVSLDDVSELLDEAPEQVEEGEVAEAEELPEEGEQSEATEEDDGELVEIEGKAYRVPKELKGMVLMHKDYTQKTQEVADQRRAVEERAHALEQREQVLGASFEKAVEFRQVQDRLAQFEALDWNALVDADPAQAQKLTIAYQQLQREAQTKFSELQQTQAQAQHLTEQQRQQMLTEAQQDLHARLPGFGPQTAQQIRKAAEEHYGIKPEELNGLVDARHVHILHDAMKWRELQAKQPQAMRKVAEAAPAIKPQAAPQKPRTNQAAFDRLKKNGRVEDLAALL</sequence>
<dbReference type="RefSeq" id="WP_217870763.1">
    <property type="nucleotide sequence ID" value="NZ_JAHSTU010000001.1"/>
</dbReference>
<feature type="region of interest" description="Disordered" evidence="1">
    <location>
        <begin position="252"/>
        <end position="277"/>
    </location>
</feature>
<feature type="compositionally biased region" description="Low complexity" evidence="1">
    <location>
        <begin position="252"/>
        <end position="266"/>
    </location>
</feature>
<dbReference type="EMBL" id="JAHSTU010000001">
    <property type="protein sequence ID" value="MBV4519678.1"/>
    <property type="molecule type" value="Genomic_DNA"/>
</dbReference>
<feature type="compositionally biased region" description="Acidic residues" evidence="1">
    <location>
        <begin position="13"/>
        <end position="55"/>
    </location>
</feature>
<evidence type="ECO:0000313" key="2">
    <source>
        <dbReference type="EMBL" id="MBV4519678.1"/>
    </source>
</evidence>
<proteinExistence type="predicted"/>